<dbReference type="SMART" id="SM00065">
    <property type="entry name" value="GAF"/>
    <property type="match status" value="1"/>
</dbReference>
<dbReference type="InterPro" id="IPR013656">
    <property type="entry name" value="PAS_4"/>
</dbReference>
<dbReference type="SMART" id="SM00267">
    <property type="entry name" value="GGDEF"/>
    <property type="match status" value="1"/>
</dbReference>
<dbReference type="InterPro" id="IPR035965">
    <property type="entry name" value="PAS-like_dom_sf"/>
</dbReference>
<dbReference type="Pfam" id="PF01590">
    <property type="entry name" value="GAF"/>
    <property type="match status" value="1"/>
</dbReference>
<proteinExistence type="predicted"/>
<accession>G7UVB0</accession>
<dbReference type="EMBL" id="CP003093">
    <property type="protein sequence ID" value="AER57571.1"/>
    <property type="molecule type" value="Genomic_DNA"/>
</dbReference>
<feature type="domain" description="PAC" evidence="2">
    <location>
        <begin position="395"/>
        <end position="445"/>
    </location>
</feature>
<dbReference type="CDD" id="cd01949">
    <property type="entry name" value="GGDEF"/>
    <property type="match status" value="1"/>
</dbReference>
<dbReference type="SUPFAM" id="SSF55785">
    <property type="entry name" value="PYP-like sensor domain (PAS domain)"/>
    <property type="match status" value="2"/>
</dbReference>
<evidence type="ECO:0000259" key="1">
    <source>
        <dbReference type="PROSITE" id="PS50112"/>
    </source>
</evidence>
<evidence type="ECO:0000313" key="4">
    <source>
        <dbReference type="EMBL" id="AER57571.1"/>
    </source>
</evidence>
<dbReference type="Proteomes" id="UP000005870">
    <property type="component" value="Chromosome"/>
</dbReference>
<dbReference type="InterPro" id="IPR003018">
    <property type="entry name" value="GAF"/>
</dbReference>
<protein>
    <recommendedName>
        <fullName evidence="6">Diguanylate cyclase</fullName>
    </recommendedName>
</protein>
<dbReference type="eggNOG" id="COG2199">
    <property type="taxonomic scope" value="Bacteria"/>
</dbReference>
<feature type="domain" description="GGDEF" evidence="3">
    <location>
        <begin position="471"/>
        <end position="592"/>
    </location>
</feature>
<organism evidence="4 5">
    <name type="scientific">Pseudoxanthomonas spadix (strain BD-a59)</name>
    <dbReference type="NCBI Taxonomy" id="1045855"/>
    <lineage>
        <taxon>Bacteria</taxon>
        <taxon>Pseudomonadati</taxon>
        <taxon>Pseudomonadota</taxon>
        <taxon>Gammaproteobacteria</taxon>
        <taxon>Lysobacterales</taxon>
        <taxon>Lysobacteraceae</taxon>
        <taxon>Pseudoxanthomonas</taxon>
    </lineage>
</organism>
<dbReference type="PROSITE" id="PS50887">
    <property type="entry name" value="GGDEF"/>
    <property type="match status" value="1"/>
</dbReference>
<keyword evidence="5" id="KW-1185">Reference proteome</keyword>
<dbReference type="Gene3D" id="3.30.450.40">
    <property type="match status" value="1"/>
</dbReference>
<dbReference type="RefSeq" id="WP_014161744.1">
    <property type="nucleotide sequence ID" value="NC_016147.2"/>
</dbReference>
<dbReference type="PANTHER" id="PTHR43102">
    <property type="entry name" value="SLR1143 PROTEIN"/>
    <property type="match status" value="1"/>
</dbReference>
<dbReference type="Pfam" id="PF08448">
    <property type="entry name" value="PAS_4"/>
    <property type="match status" value="1"/>
</dbReference>
<dbReference type="SUPFAM" id="SSF55073">
    <property type="entry name" value="Nucleotide cyclase"/>
    <property type="match status" value="1"/>
</dbReference>
<dbReference type="InterPro" id="IPR000014">
    <property type="entry name" value="PAS"/>
</dbReference>
<name>G7UVB0_PSEUP</name>
<sequence length="592" mass="66530">MDAKGLETDDERERLQRLLDLRLLDTPPEPLFDALTRAAAELTGSPVALVTLIDQQRQWFKSNYGLPGVESTARSTAICDYAIRGEELMEVRDARGDVRFSRFDIVVGEPHVRFYAGAPLTLSSGHRVGTLCVLDTVPRALSEQQRSALQQLAKATVAAIELREQLMKNQEALTDNALELSAQVQRGAALERQLRASEAFLERTGRTAGVGGYEADLESGQILWSDETCRIHEVPPGFTPASYEQALSFYPEPAREVVNAAVQRSVETGEGWDLELPLVTRGGRAIWVRTVGRMDVVDGRRKLLGAFQDVTMRHRAVQAMEASERRFRKIFEFSLGLICTHDAHGVLLNINPAAARSLGMDVSALLGRELTDFMQPERRAWFGDYLAEIYREGNASGTIELVARDGTLRYWNFHNVLDEDDGERYVLAHAQDVTSQYWQERRLRELSRRDPLTNCFNRRYLLELETLWADMPAACVAFDLDHFKQVNDTHGHQRGDQVLVSFADFLRRHTPEPGVVVRLGGDEFAVLLAHADAEGLAQWMAQLRADADQSPIGFSKGAALRIAGQTLEQTLAHADQELYRKRRRHRSRRAGD</sequence>
<dbReference type="eggNOG" id="COG2203">
    <property type="taxonomic scope" value="Bacteria"/>
</dbReference>
<feature type="domain" description="PAC" evidence="2">
    <location>
        <begin position="272"/>
        <end position="322"/>
    </location>
</feature>
<dbReference type="InterPro" id="IPR043128">
    <property type="entry name" value="Rev_trsase/Diguanyl_cyclase"/>
</dbReference>
<evidence type="ECO:0000313" key="5">
    <source>
        <dbReference type="Proteomes" id="UP000005870"/>
    </source>
</evidence>
<dbReference type="STRING" id="1045855.DSC_14635"/>
<dbReference type="Gene3D" id="3.30.70.270">
    <property type="match status" value="1"/>
</dbReference>
<dbReference type="PROSITE" id="PS50112">
    <property type="entry name" value="PAS"/>
    <property type="match status" value="1"/>
</dbReference>
<dbReference type="PROSITE" id="PS50113">
    <property type="entry name" value="PAC"/>
    <property type="match status" value="2"/>
</dbReference>
<dbReference type="NCBIfam" id="TIGR00254">
    <property type="entry name" value="GGDEF"/>
    <property type="match status" value="1"/>
</dbReference>
<dbReference type="NCBIfam" id="TIGR00229">
    <property type="entry name" value="sensory_box"/>
    <property type="match status" value="1"/>
</dbReference>
<dbReference type="CDD" id="cd00130">
    <property type="entry name" value="PAS"/>
    <property type="match status" value="1"/>
</dbReference>
<evidence type="ECO:0000259" key="3">
    <source>
        <dbReference type="PROSITE" id="PS50887"/>
    </source>
</evidence>
<dbReference type="InterPro" id="IPR029787">
    <property type="entry name" value="Nucleotide_cyclase"/>
</dbReference>
<dbReference type="InterPro" id="IPR029016">
    <property type="entry name" value="GAF-like_dom_sf"/>
</dbReference>
<reference evidence="4 5" key="1">
    <citation type="journal article" date="2012" name="J. Bacteriol.">
        <title>Complete Genome Sequence of the BTEX-Degrading Bacterium Pseudoxanthomonas spadix BD-a59.</title>
        <authorList>
            <person name="Lee S.H."/>
            <person name="Jin H.M."/>
            <person name="Lee H.J."/>
            <person name="Kim J.M."/>
            <person name="Jeon C.O."/>
        </authorList>
    </citation>
    <scope>NUCLEOTIDE SEQUENCE [LARGE SCALE GENOMIC DNA]</scope>
    <source>
        <strain evidence="4 5">BD-a59</strain>
    </source>
</reference>
<dbReference type="Gene3D" id="3.30.450.20">
    <property type="entry name" value="PAS domain"/>
    <property type="match status" value="2"/>
</dbReference>
<dbReference type="InterPro" id="IPR000700">
    <property type="entry name" value="PAS-assoc_C"/>
</dbReference>
<gene>
    <name evidence="4" type="ordered locus">DSC_14635</name>
</gene>
<dbReference type="SMART" id="SM00091">
    <property type="entry name" value="PAS"/>
    <property type="match status" value="1"/>
</dbReference>
<evidence type="ECO:0008006" key="6">
    <source>
        <dbReference type="Google" id="ProtNLM"/>
    </source>
</evidence>
<dbReference type="Pfam" id="PF00990">
    <property type="entry name" value="GGDEF"/>
    <property type="match status" value="1"/>
</dbReference>
<dbReference type="SUPFAM" id="SSF55781">
    <property type="entry name" value="GAF domain-like"/>
    <property type="match status" value="1"/>
</dbReference>
<dbReference type="OrthoDB" id="8573350at2"/>
<dbReference type="HOGENOM" id="CLU_000445_11_32_6"/>
<evidence type="ECO:0000259" key="2">
    <source>
        <dbReference type="PROSITE" id="PS50113"/>
    </source>
</evidence>
<dbReference type="KEGG" id="psd:DSC_14635"/>
<feature type="domain" description="PAS" evidence="1">
    <location>
        <begin position="323"/>
        <end position="393"/>
    </location>
</feature>
<dbReference type="PANTHER" id="PTHR43102:SF2">
    <property type="entry name" value="GAF DOMAIN-CONTAINING PROTEIN"/>
    <property type="match status" value="1"/>
</dbReference>
<dbReference type="InterPro" id="IPR000160">
    <property type="entry name" value="GGDEF_dom"/>
</dbReference>
<dbReference type="AlphaFoldDB" id="G7UVB0"/>